<evidence type="ECO:0000313" key="2">
    <source>
        <dbReference type="Proteomes" id="UP000701801"/>
    </source>
</evidence>
<dbReference type="OrthoDB" id="1046782at2759"/>
<proteinExistence type="predicted"/>
<name>A0A9N9M051_9HELO</name>
<dbReference type="EMBL" id="CAJVRM010000695">
    <property type="protein sequence ID" value="CAG8982917.1"/>
    <property type="molecule type" value="Genomic_DNA"/>
</dbReference>
<dbReference type="Gene3D" id="3.20.20.190">
    <property type="entry name" value="Phosphatidylinositol (PI) phosphodiesterase"/>
    <property type="match status" value="1"/>
</dbReference>
<dbReference type="SUPFAM" id="SSF51695">
    <property type="entry name" value="PLC-like phosphodiesterases"/>
    <property type="match status" value="1"/>
</dbReference>
<gene>
    <name evidence="1" type="ORF">HYALB_00002935</name>
</gene>
<dbReference type="GO" id="GO:0008081">
    <property type="term" value="F:phosphoric diester hydrolase activity"/>
    <property type="evidence" value="ECO:0007669"/>
    <property type="project" value="InterPro"/>
</dbReference>
<sequence>MGMKWKDFRPSDGILRAEGHSHIITSTMRLKRADANLRRAVAGSLFVEQEEIYIPSARADRLGCGVIRTEPLFGLPGFAVSTQREIVTALSFLDGSGVSSAVLSRLLKETPEFHFRVADLVAFGTPSIRRRGSSLVQVPAPSDNVHGVITSPLARRAFCLFLKQYISSQPENFGQEARHVLEICQDFSTKYTDWDSGEEATGRSIKWVVRRDNVYLDSVQDIMDNLTSRLYNEGSSFRYADLLALHIRLAMLCEGGETSILRNCGTDYAADIQVYFDQLPKIVDEMEKKGVNRLHCVDMWCCMMLRAASATENLLFTFFQVTTMQKPQTAFWTTLVIQTIVLALPTTPRTPSVAQFALQKRAFDATNTTLVFYHGQALQSEKTTVEDLLFGLYAWLDDHPSETLITSFQYEGSTKKYAANDADVQMEMFRTLTSPVTRKYYVQKKGELGTLGEARGKITLFRRFNLDKLPKSYEDALPGLHFPPSLWSDNGLDIELAYNDERNLTAYIEDFYEPGGPIGSSAAYNIDLKFNATVSHLEKATTHYPESLFWTWASSECDANIPPDYPRIMALGNGTELTPLGGVNQRLLPVLKRLQGKRLAIVMLDFFGTPGNLVETILGLDED</sequence>
<organism evidence="1 2">
    <name type="scientific">Hymenoscyphus albidus</name>
    <dbReference type="NCBI Taxonomy" id="595503"/>
    <lineage>
        <taxon>Eukaryota</taxon>
        <taxon>Fungi</taxon>
        <taxon>Dikarya</taxon>
        <taxon>Ascomycota</taxon>
        <taxon>Pezizomycotina</taxon>
        <taxon>Leotiomycetes</taxon>
        <taxon>Helotiales</taxon>
        <taxon>Helotiaceae</taxon>
        <taxon>Hymenoscyphus</taxon>
    </lineage>
</organism>
<protein>
    <submittedName>
        <fullName evidence="1">Uncharacterized protein</fullName>
    </submittedName>
</protein>
<dbReference type="AlphaFoldDB" id="A0A9N9M051"/>
<dbReference type="InterPro" id="IPR017946">
    <property type="entry name" value="PLC-like_Pdiesterase_TIM-brl"/>
</dbReference>
<comment type="caution">
    <text evidence="1">The sequence shown here is derived from an EMBL/GenBank/DDBJ whole genome shotgun (WGS) entry which is preliminary data.</text>
</comment>
<reference evidence="1" key="1">
    <citation type="submission" date="2021-07" db="EMBL/GenBank/DDBJ databases">
        <authorList>
            <person name="Durling M."/>
        </authorList>
    </citation>
    <scope>NUCLEOTIDE SEQUENCE</scope>
</reference>
<dbReference type="Proteomes" id="UP000701801">
    <property type="component" value="Unassembled WGS sequence"/>
</dbReference>
<accession>A0A9N9M051</accession>
<keyword evidence="2" id="KW-1185">Reference proteome</keyword>
<evidence type="ECO:0000313" key="1">
    <source>
        <dbReference type="EMBL" id="CAG8982917.1"/>
    </source>
</evidence>
<dbReference type="GO" id="GO:0006629">
    <property type="term" value="P:lipid metabolic process"/>
    <property type="evidence" value="ECO:0007669"/>
    <property type="project" value="InterPro"/>
</dbReference>